<dbReference type="PANTHER" id="PTHR44227">
    <property type="match status" value="1"/>
</dbReference>
<gene>
    <name evidence="5" type="ORF">F8C67_04080</name>
</gene>
<dbReference type="Proteomes" id="UP000468650">
    <property type="component" value="Unassembled WGS sequence"/>
</dbReference>
<dbReference type="InterPro" id="IPR011990">
    <property type="entry name" value="TPR-like_helical_dom_sf"/>
</dbReference>
<dbReference type="AlphaFoldDB" id="A0A6N6RJN7"/>
<keyword evidence="4" id="KW-0472">Membrane</keyword>
<dbReference type="Pfam" id="PF13432">
    <property type="entry name" value="TPR_16"/>
    <property type="match status" value="2"/>
</dbReference>
<proteinExistence type="predicted"/>
<organism evidence="5 6">
    <name type="scientific">Phaeocystidibacter luteus</name>
    <dbReference type="NCBI Taxonomy" id="911197"/>
    <lineage>
        <taxon>Bacteria</taxon>
        <taxon>Pseudomonadati</taxon>
        <taxon>Bacteroidota</taxon>
        <taxon>Flavobacteriia</taxon>
        <taxon>Flavobacteriales</taxon>
        <taxon>Phaeocystidibacteraceae</taxon>
        <taxon>Phaeocystidibacter</taxon>
    </lineage>
</organism>
<keyword evidence="4" id="KW-0812">Transmembrane</keyword>
<dbReference type="PROSITE" id="PS50005">
    <property type="entry name" value="TPR"/>
    <property type="match status" value="2"/>
</dbReference>
<keyword evidence="2 3" id="KW-0802">TPR repeat</keyword>
<dbReference type="InterPro" id="IPR052346">
    <property type="entry name" value="O-mannosyl-transferase_TMTC"/>
</dbReference>
<keyword evidence="1" id="KW-0677">Repeat</keyword>
<accession>A0A6N6RJN7</accession>
<dbReference type="GO" id="GO:0035269">
    <property type="term" value="P:protein O-linked glycosylation via mannose"/>
    <property type="evidence" value="ECO:0007669"/>
    <property type="project" value="TreeGrafter"/>
</dbReference>
<dbReference type="GO" id="GO:0000030">
    <property type="term" value="F:mannosyltransferase activity"/>
    <property type="evidence" value="ECO:0007669"/>
    <property type="project" value="TreeGrafter"/>
</dbReference>
<evidence type="ECO:0000256" key="2">
    <source>
        <dbReference type="ARBA" id="ARBA00022803"/>
    </source>
</evidence>
<feature type="transmembrane region" description="Helical" evidence="4">
    <location>
        <begin position="26"/>
        <end position="46"/>
    </location>
</feature>
<keyword evidence="4" id="KW-1133">Transmembrane helix</keyword>
<evidence type="ECO:0000256" key="1">
    <source>
        <dbReference type="ARBA" id="ARBA00022737"/>
    </source>
</evidence>
<protein>
    <submittedName>
        <fullName evidence="5">Tetratricopeptide repeat protein</fullName>
    </submittedName>
</protein>
<feature type="repeat" description="TPR" evidence="3">
    <location>
        <begin position="238"/>
        <end position="271"/>
    </location>
</feature>
<sequence length="600" mass="68778">MVTRLFSTVISNQSHSAITAVWNLNYLKLSSVFILIFALSGVIAPAQEDTLEVRIPDAELSAETQYRFAQAFFEAQRLKSIGNEEEAFSAFMKCAEINPNHPTVNFELGNYYLNEGNTAKAKEYLNKALAVDDSNVWVARSLWEVSKREFDKSAEAEALRRLMRLDEANPEYIWEMAMVHLEMGEPDSAIAKMDRLEVLLGPNTALTDQKIRIYLDEGDYASAETLLKEAIQKFPNQSEYRGRLAEFYKQLGRKDEAIQVFQEILEINPNDPRAHMQVAEMLFTQNKVDSAQYHLRKAIGSKDLGIDPKVGVMGVFMQLADSRPSVLPFAFEMLDTIISVHPHDPKAYVLKADFSIRANRPMESRNLWRKATRLPGGDKWVVWQEILKTDAQLAWWDSLQVDAENVLELYPNQPGGYFFLAISHLERQQYDEAIAALEDGELYAMGSPELHQQFIMELARAHHLAGNYDESDDYFKQLVDRNQYDALARNNWAYYLALREEKLVFAMNLIDQAIELRPHEANFWDTKAWIYYRMKNDERAFEAIEKAIEYGGSSSPDIMEHRGDILSALGRMDEARSAWNRAIQLGGNADRIRQKLDALQ</sequence>
<dbReference type="PANTHER" id="PTHR44227:SF3">
    <property type="entry name" value="PROTEIN O-MANNOSYL-TRANSFERASE TMTC4"/>
    <property type="match status" value="1"/>
</dbReference>
<feature type="repeat" description="TPR" evidence="3">
    <location>
        <begin position="102"/>
        <end position="135"/>
    </location>
</feature>
<reference evidence="5 6" key="1">
    <citation type="submission" date="2019-09" db="EMBL/GenBank/DDBJ databases">
        <title>Genomes of family Cryomorphaceae.</title>
        <authorList>
            <person name="Bowman J.P."/>
        </authorList>
    </citation>
    <scope>NUCLEOTIDE SEQUENCE [LARGE SCALE GENOMIC DNA]</scope>
    <source>
        <strain evidence="5 6">LMG 25704</strain>
    </source>
</reference>
<dbReference type="OrthoDB" id="9814220at2"/>
<dbReference type="GO" id="GO:0030968">
    <property type="term" value="P:endoplasmic reticulum unfolded protein response"/>
    <property type="evidence" value="ECO:0007669"/>
    <property type="project" value="TreeGrafter"/>
</dbReference>
<evidence type="ECO:0000256" key="4">
    <source>
        <dbReference type="SAM" id="Phobius"/>
    </source>
</evidence>
<dbReference type="SMART" id="SM00028">
    <property type="entry name" value="TPR"/>
    <property type="match status" value="8"/>
</dbReference>
<dbReference type="Pfam" id="PF14559">
    <property type="entry name" value="TPR_19"/>
    <property type="match status" value="1"/>
</dbReference>
<dbReference type="PROSITE" id="PS50293">
    <property type="entry name" value="TPR_REGION"/>
    <property type="match status" value="1"/>
</dbReference>
<evidence type="ECO:0000256" key="3">
    <source>
        <dbReference type="PROSITE-ProRule" id="PRU00339"/>
    </source>
</evidence>
<evidence type="ECO:0000313" key="6">
    <source>
        <dbReference type="Proteomes" id="UP000468650"/>
    </source>
</evidence>
<dbReference type="InterPro" id="IPR019734">
    <property type="entry name" value="TPR_rpt"/>
</dbReference>
<keyword evidence="6" id="KW-1185">Reference proteome</keyword>
<comment type="caution">
    <text evidence="5">The sequence shown here is derived from an EMBL/GenBank/DDBJ whole genome shotgun (WGS) entry which is preliminary data.</text>
</comment>
<dbReference type="Gene3D" id="1.25.40.10">
    <property type="entry name" value="Tetratricopeptide repeat domain"/>
    <property type="match status" value="3"/>
</dbReference>
<evidence type="ECO:0000313" key="5">
    <source>
        <dbReference type="EMBL" id="KAB2813870.1"/>
    </source>
</evidence>
<dbReference type="SUPFAM" id="SSF48452">
    <property type="entry name" value="TPR-like"/>
    <property type="match status" value="3"/>
</dbReference>
<dbReference type="EMBL" id="WBVO01000002">
    <property type="protein sequence ID" value="KAB2813870.1"/>
    <property type="molecule type" value="Genomic_DNA"/>
</dbReference>
<name>A0A6N6RJN7_9FLAO</name>
<dbReference type="Pfam" id="PF13431">
    <property type="entry name" value="TPR_17"/>
    <property type="match status" value="1"/>
</dbReference>